<organism evidence="2 3">
    <name type="scientific">Roseiconus nitratireducens</name>
    <dbReference type="NCBI Taxonomy" id="2605748"/>
    <lineage>
        <taxon>Bacteria</taxon>
        <taxon>Pseudomonadati</taxon>
        <taxon>Planctomycetota</taxon>
        <taxon>Planctomycetia</taxon>
        <taxon>Pirellulales</taxon>
        <taxon>Pirellulaceae</taxon>
        <taxon>Roseiconus</taxon>
    </lineage>
</organism>
<gene>
    <name evidence="2" type="ORF">FYK55_11770</name>
</gene>
<reference evidence="2 3" key="1">
    <citation type="submission" date="2019-08" db="EMBL/GenBank/DDBJ databases">
        <authorList>
            <person name="Dhanesh K."/>
            <person name="Kumar G."/>
            <person name="Sasikala C."/>
            <person name="Venkata Ramana C."/>
        </authorList>
    </citation>
    <scope>NUCLEOTIDE SEQUENCE [LARGE SCALE GENOMIC DNA]</scope>
    <source>
        <strain evidence="2 3">JC645</strain>
    </source>
</reference>
<comment type="caution">
    <text evidence="2">The sequence shown here is derived from an EMBL/GenBank/DDBJ whole genome shotgun (WGS) entry which is preliminary data.</text>
</comment>
<feature type="chain" id="PRO_5024458456" evidence="1">
    <location>
        <begin position="21"/>
        <end position="111"/>
    </location>
</feature>
<sequence>MLKKLVLAAVVCLGATALTATSSEAGGCHYGHRYGSSYGSYGYAYRAPVSVSPYAYSMRRAPISVYRPSYRPYSSYRYGYGSGRYGFGYPGYGYSGFGPYRGSGISIGIGF</sequence>
<keyword evidence="3" id="KW-1185">Reference proteome</keyword>
<name>A0A5M6DBR1_9BACT</name>
<dbReference type="EMBL" id="VWOX01000005">
    <property type="protein sequence ID" value="KAA5543840.1"/>
    <property type="molecule type" value="Genomic_DNA"/>
</dbReference>
<feature type="signal peptide" evidence="1">
    <location>
        <begin position="1"/>
        <end position="20"/>
    </location>
</feature>
<protein>
    <submittedName>
        <fullName evidence="2">Uncharacterized protein</fullName>
    </submittedName>
</protein>
<dbReference type="AlphaFoldDB" id="A0A5M6DBR1"/>
<evidence type="ECO:0000313" key="2">
    <source>
        <dbReference type="EMBL" id="KAA5543840.1"/>
    </source>
</evidence>
<evidence type="ECO:0000313" key="3">
    <source>
        <dbReference type="Proteomes" id="UP000324479"/>
    </source>
</evidence>
<accession>A0A5M6DBR1</accession>
<keyword evidence="1" id="KW-0732">Signal</keyword>
<dbReference type="Proteomes" id="UP000324479">
    <property type="component" value="Unassembled WGS sequence"/>
</dbReference>
<evidence type="ECO:0000256" key="1">
    <source>
        <dbReference type="SAM" id="SignalP"/>
    </source>
</evidence>
<proteinExistence type="predicted"/>
<dbReference type="RefSeq" id="WP_150076592.1">
    <property type="nucleotide sequence ID" value="NZ_VWOX01000005.1"/>
</dbReference>